<comment type="caution">
    <text evidence="1">The sequence shown here is derived from an EMBL/GenBank/DDBJ whole genome shotgun (WGS) entry which is preliminary data.</text>
</comment>
<protein>
    <submittedName>
        <fullName evidence="1">Uncharacterized protein</fullName>
    </submittedName>
</protein>
<evidence type="ECO:0000313" key="1">
    <source>
        <dbReference type="EMBL" id="PTQ87063.1"/>
    </source>
</evidence>
<dbReference type="EMBL" id="QAON01000025">
    <property type="protein sequence ID" value="PTQ87063.1"/>
    <property type="molecule type" value="Genomic_DNA"/>
</dbReference>
<keyword evidence="2" id="KW-1185">Reference proteome</keyword>
<proteinExistence type="predicted"/>
<dbReference type="Proteomes" id="UP000244223">
    <property type="component" value="Unassembled WGS sequence"/>
</dbReference>
<organism evidence="1 2">
    <name type="scientific">Agitococcus lubricus</name>
    <dbReference type="NCBI Taxonomy" id="1077255"/>
    <lineage>
        <taxon>Bacteria</taxon>
        <taxon>Pseudomonadati</taxon>
        <taxon>Pseudomonadota</taxon>
        <taxon>Gammaproteobacteria</taxon>
        <taxon>Moraxellales</taxon>
        <taxon>Moraxellaceae</taxon>
        <taxon>Agitococcus</taxon>
    </lineage>
</organism>
<gene>
    <name evidence="1" type="ORF">C8N29_1258</name>
</gene>
<dbReference type="RefSeq" id="WP_107866954.1">
    <property type="nucleotide sequence ID" value="NZ_QAON01000025.1"/>
</dbReference>
<name>A0A2T5IT92_9GAMM</name>
<evidence type="ECO:0000313" key="2">
    <source>
        <dbReference type="Proteomes" id="UP000244223"/>
    </source>
</evidence>
<sequence>MNKYLSSPFLRSEKTIALNTSPVEDFNKISTIALPISLLASCQPSYVEVGKSLFGSNSDFLPQLNKISYLSPLTVSKEKDFLIYLLFSIDLIVVTGNNLKQELQNLFTTVQHHTIVGVFLCLSFSNLPIFGKLCFALALVYLWWGGRGNKPFGANTVCRRCNGSEPPCRPTFRVNNTNIHTLQKGTTI</sequence>
<reference evidence="1 2" key="1">
    <citation type="submission" date="2018-04" db="EMBL/GenBank/DDBJ databases">
        <title>Genomic Encyclopedia of Archaeal and Bacterial Type Strains, Phase II (KMG-II): from individual species to whole genera.</title>
        <authorList>
            <person name="Goeker M."/>
        </authorList>
    </citation>
    <scope>NUCLEOTIDE SEQUENCE [LARGE SCALE GENOMIC DNA]</scope>
    <source>
        <strain evidence="1 2">DSM 5822</strain>
    </source>
</reference>
<accession>A0A2T5IT92</accession>
<dbReference type="AlphaFoldDB" id="A0A2T5IT92"/>